<evidence type="ECO:0000313" key="2">
    <source>
        <dbReference type="Proteomes" id="UP000321949"/>
    </source>
</evidence>
<feature type="non-terminal residue" evidence="1">
    <location>
        <position position="1"/>
    </location>
</feature>
<evidence type="ECO:0000313" key="1">
    <source>
        <dbReference type="EMBL" id="TXK11555.1"/>
    </source>
</evidence>
<dbReference type="AlphaFoldDB" id="A0A5C8HZ61"/>
<keyword evidence="2" id="KW-1185">Reference proteome</keyword>
<sequence>FTSNAERAAALPSWLDHYNLDRHHLGITGIPIDRINNGRGQYS</sequence>
<reference evidence="1 2" key="1">
    <citation type="submission" date="2019-08" db="EMBL/GenBank/DDBJ databases">
        <authorList>
            <person name="Dong K."/>
        </authorList>
    </citation>
    <scope>NUCLEOTIDE SEQUENCE [LARGE SCALE GENOMIC DNA]</scope>
    <source>
        <strain evidence="1 2">K-1</strain>
    </source>
</reference>
<organism evidence="1 2">
    <name type="scientific">Microbacterium saccharophilum</name>
    <dbReference type="NCBI Taxonomy" id="1213358"/>
    <lineage>
        <taxon>Bacteria</taxon>
        <taxon>Bacillati</taxon>
        <taxon>Actinomycetota</taxon>
        <taxon>Actinomycetes</taxon>
        <taxon>Micrococcales</taxon>
        <taxon>Microbacteriaceae</taxon>
        <taxon>Microbacterium</taxon>
    </lineage>
</organism>
<dbReference type="Proteomes" id="UP000321949">
    <property type="component" value="Unassembled WGS sequence"/>
</dbReference>
<gene>
    <name evidence="1" type="ORF">FVP74_09530</name>
</gene>
<name>A0A5C8HZ61_9MICO</name>
<accession>A0A5C8HZ61</accession>
<comment type="caution">
    <text evidence="1">The sequence shown here is derived from an EMBL/GenBank/DDBJ whole genome shotgun (WGS) entry which is preliminary data.</text>
</comment>
<dbReference type="EMBL" id="VRSX01000003">
    <property type="protein sequence ID" value="TXK11555.1"/>
    <property type="molecule type" value="Genomic_DNA"/>
</dbReference>
<proteinExistence type="predicted"/>
<protein>
    <submittedName>
        <fullName evidence="1">IS481 family transposase</fullName>
    </submittedName>
</protein>